<evidence type="ECO:0000313" key="1">
    <source>
        <dbReference type="EMBL" id="VEU64421.1"/>
    </source>
</evidence>
<dbReference type="EMBL" id="LR214986">
    <property type="protein sequence ID" value="VEU64639.1"/>
    <property type="molecule type" value="Genomic_DNA"/>
</dbReference>
<protein>
    <submittedName>
        <fullName evidence="1">Uncharacterized protein</fullName>
    </submittedName>
</protein>
<dbReference type="EMBL" id="LR214986">
    <property type="protein sequence ID" value="VEU64421.1"/>
    <property type="molecule type" value="Genomic_DNA"/>
</dbReference>
<accession>A0A449AHE8</accession>
<organism evidence="1 3">
    <name type="scientific">Mycoplasmopsis cynos</name>
    <dbReference type="NCBI Taxonomy" id="171284"/>
    <lineage>
        <taxon>Bacteria</taxon>
        <taxon>Bacillati</taxon>
        <taxon>Mycoplasmatota</taxon>
        <taxon>Mycoplasmoidales</taxon>
        <taxon>Metamycoplasmataceae</taxon>
        <taxon>Mycoplasmopsis</taxon>
    </lineage>
</organism>
<proteinExistence type="predicted"/>
<keyword evidence="1" id="KW-0614">Plasmid</keyword>
<name>A0A449AHE8_9BACT</name>
<dbReference type="Proteomes" id="UP000289506">
    <property type="component" value="Plasmid 13"/>
</dbReference>
<dbReference type="AlphaFoldDB" id="A0A449AHE8"/>
<sequence length="54" mass="6349">MKKIINKIIEFFKWLKVNSKNAAITLLENTKLDKNDIKRLKKIVDNDVFSNKSV</sequence>
<reference evidence="1 3" key="1">
    <citation type="submission" date="2019-01" db="EMBL/GenBank/DDBJ databases">
        <authorList>
            <consortium name="Pathogen Informatics"/>
        </authorList>
    </citation>
    <scope>NUCLEOTIDE SEQUENCE [LARGE SCALE GENOMIC DNA]</scope>
    <source>
        <strain evidence="1 3">NCTC10142</strain>
        <plasmid evidence="3">13</plasmid>
    </source>
</reference>
<gene>
    <name evidence="1" type="ORF">NCTC10142_00161</name>
    <name evidence="2" type="ORF">NCTC10142_00395</name>
</gene>
<evidence type="ECO:0000313" key="2">
    <source>
        <dbReference type="EMBL" id="VEU64639.1"/>
    </source>
</evidence>
<dbReference type="RefSeq" id="WP_165035611.1">
    <property type="nucleotide sequence ID" value="NZ_CP140753.1"/>
</dbReference>
<geneLocation type="plasmid" evidence="1 3">
    <name>13</name>
</geneLocation>
<evidence type="ECO:0000313" key="3">
    <source>
        <dbReference type="Proteomes" id="UP000289506"/>
    </source>
</evidence>